<dbReference type="Pfam" id="PF22618">
    <property type="entry name" value="RskA_N"/>
    <property type="match status" value="1"/>
</dbReference>
<evidence type="ECO:0000256" key="5">
    <source>
        <dbReference type="ARBA" id="ARBA00023015"/>
    </source>
</evidence>
<dbReference type="GO" id="GO:0016989">
    <property type="term" value="F:sigma factor antagonist activity"/>
    <property type="evidence" value="ECO:0007669"/>
    <property type="project" value="TreeGrafter"/>
</dbReference>
<feature type="domain" description="Anti-sigma K factor RskA C-terminal" evidence="11">
    <location>
        <begin position="104"/>
        <end position="242"/>
    </location>
</feature>
<evidence type="ECO:0000313" key="13">
    <source>
        <dbReference type="EMBL" id="PHV64486.1"/>
    </source>
</evidence>
<dbReference type="InterPro" id="IPR041916">
    <property type="entry name" value="Anti_sigma_zinc_sf"/>
</dbReference>
<evidence type="ECO:0000256" key="9">
    <source>
        <dbReference type="ARBA" id="ARBA00030803"/>
    </source>
</evidence>
<evidence type="ECO:0000256" key="4">
    <source>
        <dbReference type="ARBA" id="ARBA00022989"/>
    </source>
</evidence>
<evidence type="ECO:0000256" key="8">
    <source>
        <dbReference type="ARBA" id="ARBA00029829"/>
    </source>
</evidence>
<dbReference type="PANTHER" id="PTHR37461:SF1">
    <property type="entry name" value="ANTI-SIGMA-K FACTOR RSKA"/>
    <property type="match status" value="1"/>
</dbReference>
<evidence type="ECO:0000259" key="12">
    <source>
        <dbReference type="Pfam" id="PF22618"/>
    </source>
</evidence>
<dbReference type="RefSeq" id="WP_099385103.1">
    <property type="nucleotide sequence ID" value="NZ_PEBD01000013.1"/>
</dbReference>
<dbReference type="Proteomes" id="UP000225108">
    <property type="component" value="Unassembled WGS sequence"/>
</dbReference>
<evidence type="ECO:0000256" key="3">
    <source>
        <dbReference type="ARBA" id="ARBA00022692"/>
    </source>
</evidence>
<dbReference type="InterPro" id="IPR018764">
    <property type="entry name" value="RskA_C"/>
</dbReference>
<evidence type="ECO:0000256" key="2">
    <source>
        <dbReference type="ARBA" id="ARBA00022475"/>
    </source>
</evidence>
<protein>
    <recommendedName>
        <fullName evidence="9">Regulator of SigK</fullName>
    </recommendedName>
    <alternativeName>
        <fullName evidence="8">Sigma-K anti-sigma factor RskA</fullName>
    </alternativeName>
</protein>
<evidence type="ECO:0000256" key="1">
    <source>
        <dbReference type="ARBA" id="ARBA00004162"/>
    </source>
</evidence>
<feature type="domain" description="Anti-sigma-K factor RskA N-terminal" evidence="12">
    <location>
        <begin position="12"/>
        <end position="53"/>
    </location>
</feature>
<keyword evidence="6 10" id="KW-0472">Membrane</keyword>
<evidence type="ECO:0000259" key="11">
    <source>
        <dbReference type="Pfam" id="PF10099"/>
    </source>
</evidence>
<sequence>MADHSWLDEHVELYAINALDDNEVERLERELAQEAEPVRSRYLREIGRTREALVEMTAVDETPPPPQLREAVLAALPTAVPQADAEPAKVISLADRRRRFSIAVGAAAAALILVIGGVTVGRVTAPEEKAPVSALEQQTMAILGSADMQLKRDSLSDGGSVIVATSREANQAVVIAEGLPPTPPGQTYQMWLLGESHDPTSVGTMGAEPVRQAVPITDLIGSDRIAVTIEPEGGSPQPTGEVVTAVQF</sequence>
<accession>A0A2G3PFL0</accession>
<feature type="transmembrane region" description="Helical" evidence="10">
    <location>
        <begin position="100"/>
        <end position="121"/>
    </location>
</feature>
<keyword evidence="5" id="KW-0805">Transcription regulation</keyword>
<keyword evidence="2" id="KW-1003">Cell membrane</keyword>
<dbReference type="Gene3D" id="1.10.10.1320">
    <property type="entry name" value="Anti-sigma factor, zinc-finger domain"/>
    <property type="match status" value="1"/>
</dbReference>
<dbReference type="AlphaFoldDB" id="A0A2G3PFL0"/>
<reference evidence="13 14" key="1">
    <citation type="submission" date="2017-10" db="EMBL/GenBank/DDBJ databases">
        <title>The draft genome sequence of Williamsia sp. BULT 1.1 isolated from the semi-arid grassland soils from South Africa.</title>
        <authorList>
            <person name="Kabwe M.H."/>
            <person name="Govender N."/>
            <person name="Mutseka Lunga P."/>
            <person name="Vikram S."/>
            <person name="Makhalanyane T.P."/>
        </authorList>
    </citation>
    <scope>NUCLEOTIDE SEQUENCE [LARGE SCALE GENOMIC DNA]</scope>
    <source>
        <strain evidence="13 14">BULT 1.1</strain>
    </source>
</reference>
<comment type="subcellular location">
    <subcellularLocation>
        <location evidence="1">Cell membrane</location>
        <topology evidence="1">Single-pass membrane protein</topology>
    </subcellularLocation>
</comment>
<keyword evidence="7" id="KW-0804">Transcription</keyword>
<evidence type="ECO:0000256" key="10">
    <source>
        <dbReference type="SAM" id="Phobius"/>
    </source>
</evidence>
<gene>
    <name evidence="13" type="ORF">CSW57_23915</name>
</gene>
<dbReference type="GO" id="GO:0005886">
    <property type="term" value="C:plasma membrane"/>
    <property type="evidence" value="ECO:0007669"/>
    <property type="project" value="UniProtKB-SubCell"/>
</dbReference>
<dbReference type="InterPro" id="IPR053877">
    <property type="entry name" value="RskA_N"/>
</dbReference>
<dbReference type="PANTHER" id="PTHR37461">
    <property type="entry name" value="ANTI-SIGMA-K FACTOR RSKA"/>
    <property type="match status" value="1"/>
</dbReference>
<dbReference type="InterPro" id="IPR051474">
    <property type="entry name" value="Anti-sigma-K/W_factor"/>
</dbReference>
<dbReference type="Pfam" id="PF10099">
    <property type="entry name" value="RskA_C"/>
    <property type="match status" value="1"/>
</dbReference>
<comment type="caution">
    <text evidence="13">The sequence shown here is derived from an EMBL/GenBank/DDBJ whole genome shotgun (WGS) entry which is preliminary data.</text>
</comment>
<keyword evidence="3 10" id="KW-0812">Transmembrane</keyword>
<keyword evidence="4 10" id="KW-1133">Transmembrane helix</keyword>
<evidence type="ECO:0000256" key="7">
    <source>
        <dbReference type="ARBA" id="ARBA00023163"/>
    </source>
</evidence>
<name>A0A2G3PFL0_WILMA</name>
<evidence type="ECO:0000256" key="6">
    <source>
        <dbReference type="ARBA" id="ARBA00023136"/>
    </source>
</evidence>
<evidence type="ECO:0000313" key="14">
    <source>
        <dbReference type="Proteomes" id="UP000225108"/>
    </source>
</evidence>
<dbReference type="GO" id="GO:0006417">
    <property type="term" value="P:regulation of translation"/>
    <property type="evidence" value="ECO:0007669"/>
    <property type="project" value="TreeGrafter"/>
</dbReference>
<organism evidence="13 14">
    <name type="scientific">Williamsia marianensis</name>
    <dbReference type="NCBI Taxonomy" id="85044"/>
    <lineage>
        <taxon>Bacteria</taxon>
        <taxon>Bacillati</taxon>
        <taxon>Actinomycetota</taxon>
        <taxon>Actinomycetes</taxon>
        <taxon>Mycobacteriales</taxon>
        <taxon>Nocardiaceae</taxon>
        <taxon>Williamsia</taxon>
    </lineage>
</organism>
<dbReference type="EMBL" id="PEBD01000013">
    <property type="protein sequence ID" value="PHV64486.1"/>
    <property type="molecule type" value="Genomic_DNA"/>
</dbReference>
<proteinExistence type="predicted"/>